<keyword evidence="1" id="KW-0732">Signal</keyword>
<keyword evidence="3" id="KW-1185">Reference proteome</keyword>
<gene>
    <name evidence="2" type="ORF">EWH70_01640</name>
</gene>
<protein>
    <submittedName>
        <fullName evidence="2">Uncharacterized protein</fullName>
    </submittedName>
</protein>
<dbReference type="RefSeq" id="WP_130473380.1">
    <property type="nucleotide sequence ID" value="NZ_SFCC01000001.1"/>
</dbReference>
<accession>A0A4Q7JF62</accession>
<dbReference type="EMBL" id="SFCC01000001">
    <property type="protein sequence ID" value="RZQ65812.1"/>
    <property type="molecule type" value="Genomic_DNA"/>
</dbReference>
<sequence>MKAALPYRLTACVAVVVAVLAGALLVSLPAHGGPVTEPRVATCDLPGGPVEVPAELTAVFPDEAAGHFTAQLRVTLTLPAPAMDTLRPGATVAADVRVAVRQGGSTQDVAATGLSTTDIRQPDVTLTGELPAVPIRPGSEAVVELTGLTPVLPAGPCTADAPRRELARIAAKPEPRVQACPGAVCTSLKVEGTSRVAKLGSDIVLEPGRFEAVAYFDGPEPGWPLRLEGELNLPPVDAYFVVFRFMPSTSRVAFLPRGKATGKGRIVTPPGVQCNGLCVEVDMIIKLDIKLSDVEQDGVPLRVGDRCATATPAEIPMRGVIAGIGGPPGTKSEFRARYAIPSYGGCGTAENLDRLFTGLVSGPGNELHSILTTLPPGAP</sequence>
<dbReference type="OrthoDB" id="3821392at2"/>
<organism evidence="2 3">
    <name type="scientific">Amycolatopsis suaedae</name>
    <dbReference type="NCBI Taxonomy" id="2510978"/>
    <lineage>
        <taxon>Bacteria</taxon>
        <taxon>Bacillati</taxon>
        <taxon>Actinomycetota</taxon>
        <taxon>Actinomycetes</taxon>
        <taxon>Pseudonocardiales</taxon>
        <taxon>Pseudonocardiaceae</taxon>
        <taxon>Amycolatopsis</taxon>
    </lineage>
</organism>
<evidence type="ECO:0000256" key="1">
    <source>
        <dbReference type="SAM" id="SignalP"/>
    </source>
</evidence>
<proteinExistence type="predicted"/>
<reference evidence="2 3" key="1">
    <citation type="submission" date="2019-02" db="EMBL/GenBank/DDBJ databases">
        <title>Draft genome sequence of Amycolatopsis sp. 8-3EHSu isolated from roots of Suaeda maritima.</title>
        <authorList>
            <person name="Duangmal K."/>
            <person name="Chantavorakit T."/>
        </authorList>
    </citation>
    <scope>NUCLEOTIDE SEQUENCE [LARGE SCALE GENOMIC DNA]</scope>
    <source>
        <strain evidence="2 3">8-3EHSu</strain>
    </source>
</reference>
<dbReference type="AlphaFoldDB" id="A0A4Q7JF62"/>
<evidence type="ECO:0000313" key="2">
    <source>
        <dbReference type="EMBL" id="RZQ65812.1"/>
    </source>
</evidence>
<evidence type="ECO:0000313" key="3">
    <source>
        <dbReference type="Proteomes" id="UP000292003"/>
    </source>
</evidence>
<dbReference type="Proteomes" id="UP000292003">
    <property type="component" value="Unassembled WGS sequence"/>
</dbReference>
<feature type="signal peptide" evidence="1">
    <location>
        <begin position="1"/>
        <end position="32"/>
    </location>
</feature>
<comment type="caution">
    <text evidence="2">The sequence shown here is derived from an EMBL/GenBank/DDBJ whole genome shotgun (WGS) entry which is preliminary data.</text>
</comment>
<name>A0A4Q7JF62_9PSEU</name>
<feature type="chain" id="PRO_5020888894" evidence="1">
    <location>
        <begin position="33"/>
        <end position="379"/>
    </location>
</feature>